<accession>F0WEQ2</accession>
<reference evidence="2" key="1">
    <citation type="journal article" date="2011" name="PLoS Biol.">
        <title>Gene gain and loss during evolution of obligate parasitism in the white rust pathogen of Arabidopsis thaliana.</title>
        <authorList>
            <person name="Kemen E."/>
            <person name="Gardiner A."/>
            <person name="Schultz-Larsen T."/>
            <person name="Kemen A.C."/>
            <person name="Balmuth A.L."/>
            <person name="Robert-Seilaniantz A."/>
            <person name="Bailey K."/>
            <person name="Holub E."/>
            <person name="Studholme D.J."/>
            <person name="Maclean D."/>
            <person name="Jones J.D."/>
        </authorList>
    </citation>
    <scope>NUCLEOTIDE SEQUENCE</scope>
</reference>
<evidence type="ECO:0000313" key="2">
    <source>
        <dbReference type="EMBL" id="CCA19684.1"/>
    </source>
</evidence>
<dbReference type="PANTHER" id="PTHR12398">
    <property type="entry name" value="PROTEIN PHOSPHATASE INHIBITOR"/>
    <property type="match status" value="1"/>
</dbReference>
<dbReference type="AlphaFoldDB" id="F0WEQ2"/>
<reference evidence="2" key="2">
    <citation type="submission" date="2011-02" db="EMBL/GenBank/DDBJ databases">
        <authorList>
            <person name="MacLean D."/>
        </authorList>
    </citation>
    <scope>NUCLEOTIDE SEQUENCE</scope>
</reference>
<proteinExistence type="predicted"/>
<dbReference type="EMBL" id="FR824121">
    <property type="protein sequence ID" value="CCA19684.1"/>
    <property type="molecule type" value="Genomic_DNA"/>
</dbReference>
<dbReference type="PANTHER" id="PTHR12398:SF20">
    <property type="entry name" value="PROTEIN PHOSPHATASE 1 REGULATORY INHIBITOR SUBUNIT 2"/>
    <property type="match status" value="1"/>
</dbReference>
<organism evidence="2">
    <name type="scientific">Albugo laibachii Nc14</name>
    <dbReference type="NCBI Taxonomy" id="890382"/>
    <lineage>
        <taxon>Eukaryota</taxon>
        <taxon>Sar</taxon>
        <taxon>Stramenopiles</taxon>
        <taxon>Oomycota</taxon>
        <taxon>Peronosporomycetes</taxon>
        <taxon>Albuginales</taxon>
        <taxon>Albuginaceae</taxon>
        <taxon>Albugo</taxon>
    </lineage>
</organism>
<dbReference type="GO" id="GO:0004864">
    <property type="term" value="F:protein phosphatase inhibitor activity"/>
    <property type="evidence" value="ECO:0007669"/>
    <property type="project" value="InterPro"/>
</dbReference>
<feature type="region of interest" description="Disordered" evidence="1">
    <location>
        <begin position="78"/>
        <end position="111"/>
    </location>
</feature>
<dbReference type="HOGENOM" id="CLU_1800294_0_0_1"/>
<protein>
    <submittedName>
        <fullName evidence="2">Uncharacterized protein AlNc14C76G5102</fullName>
    </submittedName>
</protein>
<sequence>MSEREIIDDRKCDVALEPTRIKWDEETIARHNLDRGTRMKIEEPKTPYRYLQKEGSDPKQPHTLEWKEFHAKLEDVEQAQKNEAEEARKSEDHRSDHFEKKGHTGKLFDEQRKVHYNEFQMAKAWKDRQEDDVDMEVEEES</sequence>
<dbReference type="InterPro" id="IPR007062">
    <property type="entry name" value="PPI-2"/>
</dbReference>
<name>F0WEQ2_9STRA</name>
<dbReference type="GO" id="GO:0009966">
    <property type="term" value="P:regulation of signal transduction"/>
    <property type="evidence" value="ECO:0007669"/>
    <property type="project" value="InterPro"/>
</dbReference>
<dbReference type="Pfam" id="PF04979">
    <property type="entry name" value="IPP-2"/>
    <property type="match status" value="1"/>
</dbReference>
<gene>
    <name evidence="2" type="primary">AlNc14C76G5102</name>
    <name evidence="2" type="ORF">ALNC14_058270</name>
</gene>
<evidence type="ECO:0000256" key="1">
    <source>
        <dbReference type="SAM" id="MobiDB-lite"/>
    </source>
</evidence>